<protein>
    <submittedName>
        <fullName evidence="1">Uncharacterized protein</fullName>
    </submittedName>
</protein>
<dbReference type="Proteomes" id="UP000199515">
    <property type="component" value="Unassembled WGS sequence"/>
</dbReference>
<sequence>MWIIDVDDVSGERVLEFIDSNTEEAGAILAVYNTSEEWSNAKVSISPKVDGISVEFMEWALRLARQIMVPGS</sequence>
<dbReference type="RefSeq" id="WP_091289334.1">
    <property type="nucleotide sequence ID" value="NZ_FNON01000003.1"/>
</dbReference>
<keyword evidence="2" id="KW-1185">Reference proteome</keyword>
<dbReference type="OrthoDB" id="4313520at2"/>
<dbReference type="EMBL" id="FNON01000003">
    <property type="protein sequence ID" value="SDX60300.1"/>
    <property type="molecule type" value="Genomic_DNA"/>
</dbReference>
<proteinExistence type="predicted"/>
<name>A0A1H3D1Y8_9PSEU</name>
<accession>A0A1H3D1Y8</accession>
<dbReference type="STRING" id="589385.SAMN05421504_103229"/>
<dbReference type="AlphaFoldDB" id="A0A1H3D1Y8"/>
<evidence type="ECO:0000313" key="1">
    <source>
        <dbReference type="EMBL" id="SDX60300.1"/>
    </source>
</evidence>
<evidence type="ECO:0000313" key="2">
    <source>
        <dbReference type="Proteomes" id="UP000199515"/>
    </source>
</evidence>
<gene>
    <name evidence="1" type="ORF">SAMN05421504_103229</name>
</gene>
<reference evidence="1 2" key="1">
    <citation type="submission" date="2016-10" db="EMBL/GenBank/DDBJ databases">
        <authorList>
            <person name="de Groot N.N."/>
        </authorList>
    </citation>
    <scope>NUCLEOTIDE SEQUENCE [LARGE SCALE GENOMIC DNA]</scope>
    <source>
        <strain evidence="1 2">CPCC 202699</strain>
    </source>
</reference>
<organism evidence="1 2">
    <name type="scientific">Amycolatopsis xylanica</name>
    <dbReference type="NCBI Taxonomy" id="589385"/>
    <lineage>
        <taxon>Bacteria</taxon>
        <taxon>Bacillati</taxon>
        <taxon>Actinomycetota</taxon>
        <taxon>Actinomycetes</taxon>
        <taxon>Pseudonocardiales</taxon>
        <taxon>Pseudonocardiaceae</taxon>
        <taxon>Amycolatopsis</taxon>
    </lineage>
</organism>